<dbReference type="STRING" id="1123501.Wenmar_03133"/>
<feature type="transmembrane region" description="Helical" evidence="1">
    <location>
        <begin position="6"/>
        <end position="27"/>
    </location>
</feature>
<gene>
    <name evidence="3" type="ORF">Wenmar_03133</name>
</gene>
<feature type="domain" description="DUF112" evidence="2">
    <location>
        <begin position="22"/>
        <end position="442"/>
    </location>
</feature>
<keyword evidence="1" id="KW-0812">Transmembrane</keyword>
<feature type="transmembrane region" description="Helical" evidence="1">
    <location>
        <begin position="205"/>
        <end position="222"/>
    </location>
</feature>
<accession>A0A0D0Q156</accession>
<comment type="caution">
    <text evidence="3">The sequence shown here is derived from an EMBL/GenBank/DDBJ whole genome shotgun (WGS) entry which is preliminary data.</text>
</comment>
<evidence type="ECO:0000313" key="4">
    <source>
        <dbReference type="Proteomes" id="UP000035100"/>
    </source>
</evidence>
<feature type="transmembrane region" description="Helical" evidence="1">
    <location>
        <begin position="34"/>
        <end position="55"/>
    </location>
</feature>
<dbReference type="eggNOG" id="COG3333">
    <property type="taxonomic scope" value="Bacteria"/>
</dbReference>
<keyword evidence="1" id="KW-0472">Membrane</keyword>
<name>A0A0D0Q156_9RHOB</name>
<feature type="transmembrane region" description="Helical" evidence="1">
    <location>
        <begin position="61"/>
        <end position="84"/>
    </location>
</feature>
<dbReference type="Pfam" id="PF01970">
    <property type="entry name" value="TctA"/>
    <property type="match status" value="1"/>
</dbReference>
<dbReference type="PANTHER" id="PTHR35342">
    <property type="entry name" value="TRICARBOXYLIC TRANSPORT PROTEIN"/>
    <property type="match status" value="1"/>
</dbReference>
<sequence>MMSDFFANLSLGFSVALSAAGLGWCFIGVALGTFVGVLPGIGALAAIALLLPLTFGLEPTYALIMLAGIYYGSNYGGGIASILLNLPGTPTSAVTCIDGYPMARNGRAGVALFTTATASFFGSAIGMIIMAIFSPMLAAAALRFSAPEYFSLMVLGLVAAAMLGSGSPFRALAMIFFGLILGLVGRDLTSGLLRFTYGVDELYEGLPLVAIALGIFGLPEIIRNAGHLQRSRIRSKDITFASMIPTRDEVKRAVPAAIRGTGLGAFFGALPGTGGLLASFMSYALEKKVSKHPERFGKGAIEGVAGPEAANNSAVQTAFIPTLTLGIPGDVIMAIMMGAMIIHGIQPGAQVLTSHPDLFWGLTASFLVGNLMLLILNIPLIGMWVRILSIPYSVLYPFIIAFICIGVYSVNGSVVDLGVLLFFGLLGCVMQYLKFEPAPLVLGLILGPMLEQNLRRGLQLYRGDYTEFLTRPISATFLLISLFIIVWSFWGAMKTRRMRRQMRAAEEQAAE</sequence>
<feature type="transmembrane region" description="Helical" evidence="1">
    <location>
        <begin position="325"/>
        <end position="346"/>
    </location>
</feature>
<dbReference type="Proteomes" id="UP000035100">
    <property type="component" value="Unassembled WGS sequence"/>
</dbReference>
<feature type="transmembrane region" description="Helical" evidence="1">
    <location>
        <begin position="390"/>
        <end position="410"/>
    </location>
</feature>
<keyword evidence="1" id="KW-1133">Transmembrane helix</keyword>
<dbReference type="EMBL" id="AONG01000015">
    <property type="protein sequence ID" value="KIQ68294.1"/>
    <property type="molecule type" value="Genomic_DNA"/>
</dbReference>
<keyword evidence="4" id="KW-1185">Reference proteome</keyword>
<evidence type="ECO:0000259" key="2">
    <source>
        <dbReference type="Pfam" id="PF01970"/>
    </source>
</evidence>
<reference evidence="3 4" key="1">
    <citation type="submission" date="2013-01" db="EMBL/GenBank/DDBJ databases">
        <authorList>
            <person name="Fiebig A."/>
            <person name="Goeker M."/>
            <person name="Klenk H.-P.P."/>
        </authorList>
    </citation>
    <scope>NUCLEOTIDE SEQUENCE [LARGE SCALE GENOMIC DNA]</scope>
    <source>
        <strain evidence="3 4">DSM 24838</strain>
    </source>
</reference>
<evidence type="ECO:0000256" key="1">
    <source>
        <dbReference type="SAM" id="Phobius"/>
    </source>
</evidence>
<proteinExistence type="predicted"/>
<dbReference type="InterPro" id="IPR002823">
    <property type="entry name" value="DUF112_TM"/>
</dbReference>
<dbReference type="AlphaFoldDB" id="A0A0D0Q156"/>
<protein>
    <submittedName>
        <fullName evidence="3">Wenxma_14, whole genome shotgun sequence</fullName>
    </submittedName>
</protein>
<feature type="transmembrane region" description="Helical" evidence="1">
    <location>
        <begin position="473"/>
        <end position="493"/>
    </location>
</feature>
<feature type="transmembrane region" description="Helical" evidence="1">
    <location>
        <begin position="417"/>
        <end position="433"/>
    </location>
</feature>
<feature type="transmembrane region" description="Helical" evidence="1">
    <location>
        <begin position="146"/>
        <end position="164"/>
    </location>
</feature>
<dbReference type="PANTHER" id="PTHR35342:SF5">
    <property type="entry name" value="TRICARBOXYLIC TRANSPORT PROTEIN"/>
    <property type="match status" value="1"/>
</dbReference>
<feature type="transmembrane region" description="Helical" evidence="1">
    <location>
        <begin position="358"/>
        <end position="384"/>
    </location>
</feature>
<feature type="transmembrane region" description="Helical" evidence="1">
    <location>
        <begin position="171"/>
        <end position="193"/>
    </location>
</feature>
<feature type="transmembrane region" description="Helical" evidence="1">
    <location>
        <begin position="261"/>
        <end position="285"/>
    </location>
</feature>
<dbReference type="RefSeq" id="WP_254657728.1">
    <property type="nucleotide sequence ID" value="NZ_KN848374.1"/>
</dbReference>
<dbReference type="PATRIC" id="fig|1123501.6.peg.3253"/>
<feature type="transmembrane region" description="Helical" evidence="1">
    <location>
        <begin position="110"/>
        <end position="134"/>
    </location>
</feature>
<organism evidence="3 4">
    <name type="scientific">Wenxinia marina DSM 24838</name>
    <dbReference type="NCBI Taxonomy" id="1123501"/>
    <lineage>
        <taxon>Bacteria</taxon>
        <taxon>Pseudomonadati</taxon>
        <taxon>Pseudomonadota</taxon>
        <taxon>Alphaproteobacteria</taxon>
        <taxon>Rhodobacterales</taxon>
        <taxon>Roseobacteraceae</taxon>
        <taxon>Wenxinia</taxon>
    </lineage>
</organism>
<evidence type="ECO:0000313" key="3">
    <source>
        <dbReference type="EMBL" id="KIQ68294.1"/>
    </source>
</evidence>